<evidence type="ECO:0000256" key="1">
    <source>
        <dbReference type="ARBA" id="ARBA00023125"/>
    </source>
</evidence>
<organism evidence="3 4">
    <name type="scientific">Ammoniphilus oxalaticus</name>
    <dbReference type="NCBI Taxonomy" id="66863"/>
    <lineage>
        <taxon>Bacteria</taxon>
        <taxon>Bacillati</taxon>
        <taxon>Bacillota</taxon>
        <taxon>Bacilli</taxon>
        <taxon>Bacillales</taxon>
        <taxon>Paenibacillaceae</taxon>
        <taxon>Aneurinibacillus group</taxon>
        <taxon>Ammoniphilus</taxon>
    </lineage>
</organism>
<dbReference type="GO" id="GO:0004519">
    <property type="term" value="F:endonuclease activity"/>
    <property type="evidence" value="ECO:0007669"/>
    <property type="project" value="InterPro"/>
</dbReference>
<name>A0A419SNK1_9BACL</name>
<dbReference type="InterPro" id="IPR002793">
    <property type="entry name" value="Endonuclease_NucS"/>
</dbReference>
<dbReference type="Gene3D" id="3.40.1350.10">
    <property type="match status" value="1"/>
</dbReference>
<dbReference type="GO" id="GO:0003677">
    <property type="term" value="F:DNA binding"/>
    <property type="evidence" value="ECO:0007669"/>
    <property type="project" value="UniProtKB-KW"/>
</dbReference>
<dbReference type="OrthoDB" id="3344925at2"/>
<proteinExistence type="predicted"/>
<evidence type="ECO:0000313" key="3">
    <source>
        <dbReference type="EMBL" id="RKD25799.1"/>
    </source>
</evidence>
<dbReference type="AlphaFoldDB" id="A0A419SNK1"/>
<protein>
    <recommendedName>
        <fullName evidence="2">Endonuclease NucS C-terminal domain-containing protein</fullName>
    </recommendedName>
</protein>
<dbReference type="Proteomes" id="UP000284219">
    <property type="component" value="Unassembled WGS sequence"/>
</dbReference>
<feature type="domain" description="Endonuclease NucS C-terminal" evidence="2">
    <location>
        <begin position="5"/>
        <end position="110"/>
    </location>
</feature>
<dbReference type="RefSeq" id="WP_120188477.1">
    <property type="nucleotide sequence ID" value="NZ_MCHY01000006.1"/>
</dbReference>
<accession>A0A419SNK1</accession>
<dbReference type="Pfam" id="PF01939">
    <property type="entry name" value="NucS_C"/>
    <property type="match status" value="1"/>
</dbReference>
<sequence length="393" mass="45340">MVVLSEQEIEDIVALHPELIETGLTLLERQGQLENRRTDLMFKDAQDRLLVVELKKGIVIEADVDQIEDYLQRVNKIKQGDNRAMIIGEAVPPSIRSICEDKGIEWKEIKDEALYTYLQQHNPSLLNEVFFEEKLHEKAKQVETMSFHDYLQATTSPFGGPYSSYQFFKPRDASTELSDNLEANQVVADEIKQIILEYPFDRTLFHGAIRVKRNEKTEPRWEVKTSNGAWQGYVIDYDLYLKNNPEAIPCELYLGTIGYRGNPRAVYADETSRFIVLDIGKGKEKVSTQYGFHKYLRTQQKALFPFYELKFNAKGTPKENWQSIYDRLSQYGYAVRESDDGKSQLLWIGEIGLNKETTATEIANLIEALFAVTIVKSHFMREGRGMSFEFLEG</sequence>
<dbReference type="PANTHER" id="PTHR38814:SF1">
    <property type="entry name" value="ENDONUCLEASE NUCS"/>
    <property type="match status" value="1"/>
</dbReference>
<comment type="caution">
    <text evidence="3">The sequence shown here is derived from an EMBL/GenBank/DDBJ whole genome shotgun (WGS) entry which is preliminary data.</text>
</comment>
<evidence type="ECO:0000313" key="4">
    <source>
        <dbReference type="Proteomes" id="UP000284219"/>
    </source>
</evidence>
<keyword evidence="4" id="KW-1185">Reference proteome</keyword>
<dbReference type="InterPro" id="IPR048301">
    <property type="entry name" value="NucS_C"/>
</dbReference>
<dbReference type="EMBL" id="MCHY01000006">
    <property type="protein sequence ID" value="RKD25799.1"/>
    <property type="molecule type" value="Genomic_DNA"/>
</dbReference>
<keyword evidence="1" id="KW-0238">DNA-binding</keyword>
<dbReference type="InterPro" id="IPR011856">
    <property type="entry name" value="tRNA_endonuc-like_dom_sf"/>
</dbReference>
<reference evidence="3 4" key="1">
    <citation type="submission" date="2016-08" db="EMBL/GenBank/DDBJ databases">
        <title>Novel Firmicute Genomes.</title>
        <authorList>
            <person name="Poppleton D.I."/>
            <person name="Gribaldo S."/>
        </authorList>
    </citation>
    <scope>NUCLEOTIDE SEQUENCE [LARGE SCALE GENOMIC DNA]</scope>
    <source>
        <strain evidence="3 4">RAOx-1</strain>
    </source>
</reference>
<dbReference type="PANTHER" id="PTHR38814">
    <property type="entry name" value="ENDONUCLEASE NUCS"/>
    <property type="match status" value="1"/>
</dbReference>
<gene>
    <name evidence="3" type="ORF">BEP19_02345</name>
</gene>
<evidence type="ECO:0000259" key="2">
    <source>
        <dbReference type="Pfam" id="PF01939"/>
    </source>
</evidence>